<proteinExistence type="predicted"/>
<comment type="caution">
    <text evidence="1">The sequence shown here is derived from an EMBL/GenBank/DDBJ whole genome shotgun (WGS) entry which is preliminary data.</text>
</comment>
<dbReference type="AlphaFoldDB" id="A0A078SM64"/>
<sequence>MLLSFNINTANKGITYYFNFIGIMNFRVRRKIPINYVTLHPLFESPRNCFDFISAFF</sequence>
<reference evidence="1 2" key="1">
    <citation type="submission" date="2014-04" db="EMBL/GenBank/DDBJ databases">
        <authorList>
            <person name="Sears C."/>
            <person name="Carroll K."/>
            <person name="Sack B.R."/>
            <person name="Qadri F."/>
            <person name="Myers L.L."/>
            <person name="Chung G.-T."/>
            <person name="Escheverria P."/>
            <person name="Fraser C.M."/>
            <person name="Sadzewicz L."/>
            <person name="Shefchek K.A."/>
            <person name="Tallon L."/>
            <person name="Das S.P."/>
            <person name="Daugherty S."/>
            <person name="Mongodin E.F."/>
        </authorList>
    </citation>
    <scope>NUCLEOTIDE SEQUENCE [LARGE SCALE GENOMIC DNA]</scope>
    <source>
        <strain evidence="1 2">3978 T3 ii</strain>
    </source>
</reference>
<accession>A0A078SM64</accession>
<evidence type="ECO:0000313" key="2">
    <source>
        <dbReference type="Proteomes" id="UP000028013"/>
    </source>
</evidence>
<organism evidence="1 2">
    <name type="scientific">Bacteroides uniformis str. 3978 T3 ii</name>
    <dbReference type="NCBI Taxonomy" id="1339349"/>
    <lineage>
        <taxon>Bacteria</taxon>
        <taxon>Pseudomonadati</taxon>
        <taxon>Bacteroidota</taxon>
        <taxon>Bacteroidia</taxon>
        <taxon>Bacteroidales</taxon>
        <taxon>Bacteroidaceae</taxon>
        <taxon>Bacteroides</taxon>
    </lineage>
</organism>
<name>A0A078SM64_BACUN</name>
<protein>
    <submittedName>
        <fullName evidence="1">Uncharacterized protein</fullName>
    </submittedName>
</protein>
<evidence type="ECO:0000313" key="1">
    <source>
        <dbReference type="EMBL" id="KDS62758.1"/>
    </source>
</evidence>
<gene>
    <name evidence="1" type="ORF">M094_3475</name>
</gene>
<dbReference type="Proteomes" id="UP000028013">
    <property type="component" value="Unassembled WGS sequence"/>
</dbReference>
<dbReference type="EMBL" id="JNHN01000042">
    <property type="protein sequence ID" value="KDS62758.1"/>
    <property type="molecule type" value="Genomic_DNA"/>
</dbReference>